<protein>
    <submittedName>
        <fullName evidence="1">Uncharacterized protein</fullName>
    </submittedName>
</protein>
<dbReference type="EMBL" id="SPUK01000006">
    <property type="protein sequence ID" value="TQV96595.1"/>
    <property type="molecule type" value="Genomic_DNA"/>
</dbReference>
<sequence>MMRLAQPPLACECRDPLALLLQVDLFDSINTHRWSRCGFHSSTRSGSLTRQVCKKKGKTDELLK</sequence>
<name>A0A545V4E6_9HYPO</name>
<proteinExistence type="predicted"/>
<gene>
    <name evidence="1" type="ORF">IF1G_05178</name>
</gene>
<keyword evidence="2" id="KW-1185">Reference proteome</keyword>
<dbReference type="AlphaFoldDB" id="A0A545V4E6"/>
<accession>A0A545V4E6</accession>
<evidence type="ECO:0000313" key="1">
    <source>
        <dbReference type="EMBL" id="TQV96595.1"/>
    </source>
</evidence>
<evidence type="ECO:0000313" key="2">
    <source>
        <dbReference type="Proteomes" id="UP000315783"/>
    </source>
</evidence>
<reference evidence="1 2" key="1">
    <citation type="journal article" date="2019" name="Appl. Microbiol. Biotechnol.">
        <title>Genome sequence of Isaria javanica and comparative genome analysis insights into family S53 peptidase evolution in fungal entomopathogens.</title>
        <authorList>
            <person name="Lin R."/>
            <person name="Zhang X."/>
            <person name="Xin B."/>
            <person name="Zou M."/>
            <person name="Gao Y."/>
            <person name="Qin F."/>
            <person name="Hu Q."/>
            <person name="Xie B."/>
            <person name="Cheng X."/>
        </authorList>
    </citation>
    <scope>NUCLEOTIDE SEQUENCE [LARGE SCALE GENOMIC DNA]</scope>
    <source>
        <strain evidence="1 2">IJ1G</strain>
    </source>
</reference>
<dbReference type="Proteomes" id="UP000315783">
    <property type="component" value="Unassembled WGS sequence"/>
</dbReference>
<comment type="caution">
    <text evidence="1">The sequence shown here is derived from an EMBL/GenBank/DDBJ whole genome shotgun (WGS) entry which is preliminary data.</text>
</comment>
<organism evidence="1 2">
    <name type="scientific">Cordyceps javanica</name>
    <dbReference type="NCBI Taxonomy" id="43265"/>
    <lineage>
        <taxon>Eukaryota</taxon>
        <taxon>Fungi</taxon>
        <taxon>Dikarya</taxon>
        <taxon>Ascomycota</taxon>
        <taxon>Pezizomycotina</taxon>
        <taxon>Sordariomycetes</taxon>
        <taxon>Hypocreomycetidae</taxon>
        <taxon>Hypocreales</taxon>
        <taxon>Cordycipitaceae</taxon>
        <taxon>Cordyceps</taxon>
    </lineage>
</organism>